<name>A0A1H3TD04_9MICO</name>
<dbReference type="NCBIfam" id="NF011100">
    <property type="entry name" value="PRK14527.1"/>
    <property type="match status" value="1"/>
</dbReference>
<dbReference type="Pfam" id="PF00406">
    <property type="entry name" value="ADK"/>
    <property type="match status" value="1"/>
</dbReference>
<feature type="binding site" evidence="5">
    <location>
        <begin position="75"/>
        <end position="77"/>
    </location>
    <ligand>
        <name>AMP</name>
        <dbReference type="ChEBI" id="CHEBI:456215"/>
    </ligand>
</feature>
<keyword evidence="3 5" id="KW-0547">Nucleotide-binding</keyword>
<dbReference type="UniPathway" id="UPA00588">
    <property type="reaction ID" value="UER00649"/>
</dbReference>
<dbReference type="GO" id="GO:0005737">
    <property type="term" value="C:cytoplasm"/>
    <property type="evidence" value="ECO:0007669"/>
    <property type="project" value="UniProtKB-SubCell"/>
</dbReference>
<evidence type="ECO:0000256" key="4">
    <source>
        <dbReference type="ARBA" id="ARBA00022777"/>
    </source>
</evidence>
<comment type="similarity">
    <text evidence="5 6">Belongs to the adenylate kinase family.</text>
</comment>
<evidence type="ECO:0000256" key="3">
    <source>
        <dbReference type="ARBA" id="ARBA00022741"/>
    </source>
</evidence>
<dbReference type="NCBIfam" id="NF001381">
    <property type="entry name" value="PRK00279.1-3"/>
    <property type="match status" value="1"/>
</dbReference>
<keyword evidence="4 5" id="KW-0418">Kinase</keyword>
<dbReference type="GO" id="GO:0044209">
    <property type="term" value="P:AMP salvage"/>
    <property type="evidence" value="ECO:0007669"/>
    <property type="project" value="UniProtKB-UniRule"/>
</dbReference>
<evidence type="ECO:0000313" key="8">
    <source>
        <dbReference type="EMBL" id="SDZ47721.1"/>
    </source>
</evidence>
<gene>
    <name evidence="5" type="primary">adk</name>
    <name evidence="8" type="ORF">SAMN05216554_4055</name>
</gene>
<dbReference type="InterPro" id="IPR033690">
    <property type="entry name" value="Adenylat_kinase_CS"/>
</dbReference>
<dbReference type="PROSITE" id="PS00113">
    <property type="entry name" value="ADENYLATE_KINASE"/>
    <property type="match status" value="1"/>
</dbReference>
<protein>
    <recommendedName>
        <fullName evidence="5 7">Adenylate kinase</fullName>
        <shortName evidence="5">AK</shortName>
        <ecNumber evidence="5 7">2.7.4.3</ecNumber>
    </recommendedName>
    <alternativeName>
        <fullName evidence="5">ATP-AMP transphosphorylase</fullName>
    </alternativeName>
    <alternativeName>
        <fullName evidence="5">ATP:AMP phosphotransferase</fullName>
    </alternativeName>
    <alternativeName>
        <fullName evidence="5">Adenylate monophosphate kinase</fullName>
    </alternativeName>
</protein>
<keyword evidence="5 7" id="KW-0067">ATP-binding</keyword>
<dbReference type="CDD" id="cd01428">
    <property type="entry name" value="ADK"/>
    <property type="match status" value="1"/>
</dbReference>
<feature type="binding site" evidence="5">
    <location>
        <position position="110"/>
    </location>
    <ligand>
        <name>AMP</name>
        <dbReference type="ChEBI" id="CHEBI:456215"/>
    </ligand>
</feature>
<dbReference type="GO" id="GO:0004017">
    <property type="term" value="F:AMP kinase activity"/>
    <property type="evidence" value="ECO:0007669"/>
    <property type="project" value="UniProtKB-UniRule"/>
</dbReference>
<dbReference type="InterPro" id="IPR027417">
    <property type="entry name" value="P-loop_NTPase"/>
</dbReference>
<evidence type="ECO:0000256" key="1">
    <source>
        <dbReference type="ARBA" id="ARBA00022679"/>
    </source>
</evidence>
<dbReference type="AlphaFoldDB" id="A0A1H3TD04"/>
<keyword evidence="2 5" id="KW-0545">Nucleotide biosynthesis</keyword>
<organism evidence="8 9">
    <name type="scientific">Herbiconiux ginsengi</name>
    <dbReference type="NCBI Taxonomy" id="381665"/>
    <lineage>
        <taxon>Bacteria</taxon>
        <taxon>Bacillati</taxon>
        <taxon>Actinomycetota</taxon>
        <taxon>Actinomycetes</taxon>
        <taxon>Micrococcales</taxon>
        <taxon>Microbacteriaceae</taxon>
        <taxon>Herbiconiux</taxon>
    </lineage>
</organism>
<dbReference type="Proteomes" id="UP000198891">
    <property type="component" value="Unassembled WGS sequence"/>
</dbReference>
<sequence>MRSDAEATGSPSSGVDRGFRLVLMGAPGSGKGTQGRLLSRKLGIPAISTGDLFRDHLRRRTELGVAVAGYIDSGAFVPDEITDAMVRERLGSADAEQGFILDGYPRTLAQVDALDRVLTAQGTALTAVVALDVERSTVIERMRTRAGVEARTDDDPEVVIRRLDIYEAETAPLIEHYRSLTRVLEMDGSIEPARLSAMISTRLRARD</sequence>
<accession>A0A1H3TD04</accession>
<dbReference type="STRING" id="381665.SAMN05216554_4055"/>
<dbReference type="Gene3D" id="3.40.50.300">
    <property type="entry name" value="P-loop containing nucleotide triphosphate hydrolases"/>
    <property type="match status" value="1"/>
</dbReference>
<comment type="caution">
    <text evidence="5">Lacks conserved residue(s) required for the propagation of feature annotation.</text>
</comment>
<feature type="binding site" evidence="5">
    <location>
        <position position="151"/>
    </location>
    <ligand>
        <name>AMP</name>
        <dbReference type="ChEBI" id="CHEBI:456215"/>
    </ligand>
</feature>
<dbReference type="EMBL" id="FNPZ01000005">
    <property type="protein sequence ID" value="SDZ47721.1"/>
    <property type="molecule type" value="Genomic_DNA"/>
</dbReference>
<feature type="binding site" evidence="5">
    <location>
        <begin position="103"/>
        <end position="106"/>
    </location>
    <ligand>
        <name>AMP</name>
        <dbReference type="ChEBI" id="CHEBI:456215"/>
    </ligand>
</feature>
<dbReference type="InterPro" id="IPR000850">
    <property type="entry name" value="Adenylat/UMP-CMP_kin"/>
</dbReference>
<dbReference type="PRINTS" id="PR00094">
    <property type="entry name" value="ADENYLTKNASE"/>
</dbReference>
<evidence type="ECO:0000256" key="6">
    <source>
        <dbReference type="RuleBase" id="RU003330"/>
    </source>
</evidence>
<keyword evidence="5" id="KW-0963">Cytoplasm</keyword>
<comment type="catalytic activity">
    <reaction evidence="5 7">
        <text>AMP + ATP = 2 ADP</text>
        <dbReference type="Rhea" id="RHEA:12973"/>
        <dbReference type="ChEBI" id="CHEBI:30616"/>
        <dbReference type="ChEBI" id="CHEBI:456215"/>
        <dbReference type="ChEBI" id="CHEBI:456216"/>
        <dbReference type="EC" id="2.7.4.3"/>
    </reaction>
</comment>
<keyword evidence="9" id="KW-1185">Reference proteome</keyword>
<dbReference type="SUPFAM" id="SSF52540">
    <property type="entry name" value="P-loop containing nucleoside triphosphate hydrolases"/>
    <property type="match status" value="1"/>
</dbReference>
<keyword evidence="1 5" id="KW-0808">Transferase</keyword>
<feature type="binding site" evidence="5">
    <location>
        <position position="54"/>
    </location>
    <ligand>
        <name>AMP</name>
        <dbReference type="ChEBI" id="CHEBI:456215"/>
    </ligand>
</feature>
<proteinExistence type="inferred from homology"/>
<reference evidence="8 9" key="1">
    <citation type="submission" date="2016-10" db="EMBL/GenBank/DDBJ databases">
        <authorList>
            <person name="de Groot N.N."/>
        </authorList>
    </citation>
    <scope>NUCLEOTIDE SEQUENCE [LARGE SCALE GENOMIC DNA]</scope>
    <source>
        <strain evidence="8 9">CGMCC 4.3491</strain>
    </source>
</reference>
<evidence type="ECO:0000256" key="2">
    <source>
        <dbReference type="ARBA" id="ARBA00022727"/>
    </source>
</evidence>
<feature type="binding site" evidence="5">
    <location>
        <position position="190"/>
    </location>
    <ligand>
        <name>ATP</name>
        <dbReference type="ChEBI" id="CHEBI:30616"/>
    </ligand>
</feature>
<dbReference type="EC" id="2.7.4.3" evidence="5 7"/>
<comment type="pathway">
    <text evidence="5">Purine metabolism; AMP biosynthesis via salvage pathway; AMP from ADP: step 1/1.</text>
</comment>
<evidence type="ECO:0000256" key="7">
    <source>
        <dbReference type="RuleBase" id="RU003331"/>
    </source>
</evidence>
<feature type="binding site" evidence="5">
    <location>
        <begin position="28"/>
        <end position="33"/>
    </location>
    <ligand>
        <name>ATP</name>
        <dbReference type="ChEBI" id="CHEBI:30616"/>
    </ligand>
</feature>
<comment type="domain">
    <text evidence="5">Consists of three domains, a large central CORE domain and two small peripheral domains, NMPbind and LID, which undergo movements during catalysis. The LID domain closes over the site of phosphoryl transfer upon ATP binding. Assembling and dissambling the active center during each catalytic cycle provides an effective means to prevent ATP hydrolysis.</text>
</comment>
<comment type="subcellular location">
    <subcellularLocation>
        <location evidence="5 7">Cytoplasm</location>
    </subcellularLocation>
</comment>
<feature type="binding site" evidence="5">
    <location>
        <position position="162"/>
    </location>
    <ligand>
        <name>AMP</name>
        <dbReference type="ChEBI" id="CHEBI:456215"/>
    </ligand>
</feature>
<evidence type="ECO:0000256" key="5">
    <source>
        <dbReference type="HAMAP-Rule" id="MF_00235"/>
    </source>
</evidence>
<dbReference type="PANTHER" id="PTHR23359">
    <property type="entry name" value="NUCLEOTIDE KINASE"/>
    <property type="match status" value="1"/>
</dbReference>
<comment type="subunit">
    <text evidence="5 7">Monomer.</text>
</comment>
<feature type="binding site" evidence="5">
    <location>
        <position position="145"/>
    </location>
    <ligand>
        <name>ATP</name>
        <dbReference type="ChEBI" id="CHEBI:30616"/>
    </ligand>
</feature>
<feature type="region of interest" description="NMP" evidence="5">
    <location>
        <begin position="48"/>
        <end position="77"/>
    </location>
</feature>
<comment type="function">
    <text evidence="5">Catalyzes the reversible transfer of the terminal phosphate group between ATP and AMP. Plays an important role in cellular energy homeostasis and in adenine nucleotide metabolism.</text>
</comment>
<feature type="binding site" evidence="5">
    <location>
        <position position="49"/>
    </location>
    <ligand>
        <name>AMP</name>
        <dbReference type="ChEBI" id="CHEBI:456215"/>
    </ligand>
</feature>
<dbReference type="GO" id="GO:0005524">
    <property type="term" value="F:ATP binding"/>
    <property type="evidence" value="ECO:0007669"/>
    <property type="project" value="UniProtKB-UniRule"/>
</dbReference>
<evidence type="ECO:0000313" key="9">
    <source>
        <dbReference type="Proteomes" id="UP000198891"/>
    </source>
</evidence>
<dbReference type="HAMAP" id="MF_00235">
    <property type="entry name" value="Adenylate_kinase_Adk"/>
    <property type="match status" value="1"/>
</dbReference>